<dbReference type="GO" id="GO:0005886">
    <property type="term" value="C:plasma membrane"/>
    <property type="evidence" value="ECO:0007669"/>
    <property type="project" value="UniProtKB-SubCell"/>
</dbReference>
<comment type="subcellular location">
    <subcellularLocation>
        <location evidence="12">Cell membrane</location>
        <topology evidence="12">Multi-pass membrane protein</topology>
    </subcellularLocation>
    <subcellularLocation>
        <location evidence="12">Bacterial flagellum basal body</location>
    </subcellularLocation>
</comment>
<keyword evidence="14" id="KW-1185">Reference proteome</keyword>
<dbReference type="GO" id="GO:0009306">
    <property type="term" value="P:protein secretion"/>
    <property type="evidence" value="ECO:0007669"/>
    <property type="project" value="UniProtKB-UniRule"/>
</dbReference>
<feature type="transmembrane region" description="Helical" evidence="12">
    <location>
        <begin position="63"/>
        <end position="93"/>
    </location>
</feature>
<dbReference type="Pfam" id="PF00813">
    <property type="entry name" value="FliP"/>
    <property type="match status" value="1"/>
</dbReference>
<keyword evidence="4 12" id="KW-1003">Cell membrane</keyword>
<keyword evidence="13" id="KW-0969">Cilium</keyword>
<dbReference type="GO" id="GO:0009425">
    <property type="term" value="C:bacterial-type flagellum basal body"/>
    <property type="evidence" value="ECO:0007669"/>
    <property type="project" value="UniProtKB-SubCell"/>
</dbReference>
<evidence type="ECO:0000256" key="5">
    <source>
        <dbReference type="ARBA" id="ARBA00022692"/>
    </source>
</evidence>
<accession>A0A2T0B1F4</accession>
<comment type="caution">
    <text evidence="13">The sequence shown here is derived from an EMBL/GenBank/DDBJ whole genome shotgun (WGS) entry which is preliminary data.</text>
</comment>
<keyword evidence="13" id="KW-0966">Cell projection</keyword>
<comment type="similarity">
    <text evidence="1 12">Belongs to the FliP/MopC/SpaP family.</text>
</comment>
<feature type="transmembrane region" description="Helical" evidence="12">
    <location>
        <begin position="206"/>
        <end position="230"/>
    </location>
</feature>
<name>A0A2T0B1F4_9CLOT</name>
<proteinExistence type="inferred from homology"/>
<keyword evidence="10" id="KW-0975">Bacterial flagellum</keyword>
<evidence type="ECO:0000313" key="13">
    <source>
        <dbReference type="EMBL" id="PRR77522.1"/>
    </source>
</evidence>
<evidence type="ECO:0000256" key="10">
    <source>
        <dbReference type="ARBA" id="ARBA00023143"/>
    </source>
</evidence>
<sequence>MKINMKNKKGTIFFLVIFTVTIIGLVLSESKVSAAPANIPIPNVNISVDNAGTPQNYVDNIKLLIVLTILTLLPSFIMMMTSFVRIIVVFGFLRNAVGTQQSPPNQVLIGLALFLTFFIMKPVYSDINTNAIQPFLQNKITQEEAMDKGAKPLRKFMLKQTRQKDLKLFMEVSKVGDNVTKDNVPLYIVVPAFITSELKTAFEIGFLLYIPFLIIDLVVASVLMSMGMFMLPPVLVSLPFKLLLFVMVDGWYLLVKSLVISFK</sequence>
<dbReference type="NCBIfam" id="TIGR01103">
    <property type="entry name" value="fliP"/>
    <property type="match status" value="1"/>
</dbReference>
<keyword evidence="8 12" id="KW-1133">Transmembrane helix</keyword>
<evidence type="ECO:0000256" key="8">
    <source>
        <dbReference type="ARBA" id="ARBA00022989"/>
    </source>
</evidence>
<organism evidence="13 14">
    <name type="scientific">Clostridium liquoris</name>
    <dbReference type="NCBI Taxonomy" id="1289519"/>
    <lineage>
        <taxon>Bacteria</taxon>
        <taxon>Bacillati</taxon>
        <taxon>Bacillota</taxon>
        <taxon>Clostridia</taxon>
        <taxon>Eubacteriales</taxon>
        <taxon>Clostridiaceae</taxon>
        <taxon>Clostridium</taxon>
    </lineage>
</organism>
<dbReference type="PANTHER" id="PTHR30587">
    <property type="entry name" value="FLAGELLAR BIOSYNTHETIC PROTEIN FLIP"/>
    <property type="match status" value="1"/>
</dbReference>
<keyword evidence="6 12" id="KW-1005">Bacterial flagellum biogenesis</keyword>
<dbReference type="AlphaFoldDB" id="A0A2T0B1F4"/>
<evidence type="ECO:0000256" key="6">
    <source>
        <dbReference type="ARBA" id="ARBA00022795"/>
    </source>
</evidence>
<dbReference type="GO" id="GO:0044781">
    <property type="term" value="P:bacterial-type flagellum organization"/>
    <property type="evidence" value="ECO:0007669"/>
    <property type="project" value="UniProtKB-UniRule"/>
</dbReference>
<dbReference type="Proteomes" id="UP000239706">
    <property type="component" value="Unassembled WGS sequence"/>
</dbReference>
<evidence type="ECO:0000256" key="4">
    <source>
        <dbReference type="ARBA" id="ARBA00022475"/>
    </source>
</evidence>
<feature type="transmembrane region" description="Helical" evidence="12">
    <location>
        <begin position="242"/>
        <end position="262"/>
    </location>
</feature>
<dbReference type="PANTHER" id="PTHR30587:SF0">
    <property type="entry name" value="FLAGELLAR BIOSYNTHETIC PROTEIN FLIP"/>
    <property type="match status" value="1"/>
</dbReference>
<dbReference type="InterPro" id="IPR005838">
    <property type="entry name" value="T3SS_IM_P"/>
</dbReference>
<dbReference type="NCBIfam" id="NF009438">
    <property type="entry name" value="PRK12797.1"/>
    <property type="match status" value="1"/>
</dbReference>
<dbReference type="PRINTS" id="PR01302">
    <property type="entry name" value="TYPE3IMPPROT"/>
</dbReference>
<evidence type="ECO:0000313" key="14">
    <source>
        <dbReference type="Proteomes" id="UP000239706"/>
    </source>
</evidence>
<evidence type="ECO:0000256" key="1">
    <source>
        <dbReference type="ARBA" id="ARBA00006257"/>
    </source>
</evidence>
<keyword evidence="9 12" id="KW-0472">Membrane</keyword>
<evidence type="ECO:0000256" key="2">
    <source>
        <dbReference type="ARBA" id="ARBA00021714"/>
    </source>
</evidence>
<evidence type="ECO:0000256" key="7">
    <source>
        <dbReference type="ARBA" id="ARBA00022927"/>
    </source>
</evidence>
<comment type="function">
    <text evidence="12">Plays a role in the flagellum-specific transport system.</text>
</comment>
<evidence type="ECO:0000256" key="12">
    <source>
        <dbReference type="RuleBase" id="RU362069"/>
    </source>
</evidence>
<reference evidence="13 14" key="1">
    <citation type="submission" date="2018-03" db="EMBL/GenBank/DDBJ databases">
        <title>Genome sequence of Clostridium liquoris DSM 100320.</title>
        <authorList>
            <person name="Poehlein A."/>
            <person name="Daniel R."/>
        </authorList>
    </citation>
    <scope>NUCLEOTIDE SEQUENCE [LARGE SCALE GENOMIC DNA]</scope>
    <source>
        <strain evidence="13 14">DSM 100320</strain>
    </source>
</reference>
<evidence type="ECO:0000256" key="9">
    <source>
        <dbReference type="ARBA" id="ARBA00023136"/>
    </source>
</evidence>
<protein>
    <recommendedName>
        <fullName evidence="2 12">Flagellar biosynthetic protein FliP</fullName>
    </recommendedName>
</protein>
<gene>
    <name evidence="12 13" type="primary">fliP</name>
    <name evidence="13" type="ORF">CLLI_22960</name>
</gene>
<keyword evidence="7 12" id="KW-0653">Protein transport</keyword>
<evidence type="ECO:0000256" key="11">
    <source>
        <dbReference type="ARBA" id="ARBA00023225"/>
    </source>
</evidence>
<dbReference type="PRINTS" id="PR00951">
    <property type="entry name" value="FLGBIOSNFLIP"/>
</dbReference>
<dbReference type="PROSITE" id="PS01061">
    <property type="entry name" value="FLIP_2"/>
    <property type="match status" value="1"/>
</dbReference>
<evidence type="ECO:0000256" key="3">
    <source>
        <dbReference type="ARBA" id="ARBA00022448"/>
    </source>
</evidence>
<dbReference type="InterPro" id="IPR005837">
    <property type="entry name" value="FliP"/>
</dbReference>
<feature type="transmembrane region" description="Helical" evidence="12">
    <location>
        <begin position="105"/>
        <end position="124"/>
    </location>
</feature>
<dbReference type="PROSITE" id="PS01060">
    <property type="entry name" value="FLIP_1"/>
    <property type="match status" value="1"/>
</dbReference>
<keyword evidence="11 12" id="KW-1006">Bacterial flagellum protein export</keyword>
<keyword evidence="3 12" id="KW-0813">Transport</keyword>
<keyword evidence="13" id="KW-0282">Flagellum</keyword>
<dbReference type="EMBL" id="PVXO01000062">
    <property type="protein sequence ID" value="PRR77522.1"/>
    <property type="molecule type" value="Genomic_DNA"/>
</dbReference>
<keyword evidence="5 12" id="KW-0812">Transmembrane</keyword>